<feature type="coiled-coil region" evidence="6">
    <location>
        <begin position="35"/>
        <end position="62"/>
    </location>
</feature>
<evidence type="ECO:0000256" key="4">
    <source>
        <dbReference type="ARBA" id="ARBA00022490"/>
    </source>
</evidence>
<keyword evidence="5 6" id="KW-0175">Coiled coil</keyword>
<dbReference type="CTD" id="374355"/>
<comment type="similarity">
    <text evidence="2">Belongs to the CCDC172 family.</text>
</comment>
<keyword evidence="4" id="KW-0963">Cytoplasm</keyword>
<feature type="coiled-coil region" evidence="6">
    <location>
        <begin position="144"/>
        <end position="248"/>
    </location>
</feature>
<dbReference type="InterPro" id="IPR029618">
    <property type="entry name" value="CCDC172"/>
</dbReference>
<dbReference type="OrthoDB" id="10055570at2759"/>
<keyword evidence="7" id="KW-1185">Reference proteome</keyword>
<dbReference type="FunCoup" id="A0A6P8RA66">
    <property type="interactions" value="16"/>
</dbReference>
<reference evidence="8" key="1">
    <citation type="submission" date="2025-08" db="UniProtKB">
        <authorList>
            <consortium name="RefSeq"/>
        </authorList>
    </citation>
    <scope>IDENTIFICATION</scope>
</reference>
<name>A0A6P8RA66_GEOSA</name>
<evidence type="ECO:0000256" key="6">
    <source>
        <dbReference type="SAM" id="Coils"/>
    </source>
</evidence>
<organism evidence="7 8">
    <name type="scientific">Geotrypetes seraphini</name>
    <name type="common">Gaboon caecilian</name>
    <name type="synonym">Caecilia seraphini</name>
    <dbReference type="NCBI Taxonomy" id="260995"/>
    <lineage>
        <taxon>Eukaryota</taxon>
        <taxon>Metazoa</taxon>
        <taxon>Chordata</taxon>
        <taxon>Craniata</taxon>
        <taxon>Vertebrata</taxon>
        <taxon>Euteleostomi</taxon>
        <taxon>Amphibia</taxon>
        <taxon>Gymnophiona</taxon>
        <taxon>Geotrypetes</taxon>
    </lineage>
</organism>
<gene>
    <name evidence="8" type="primary">CCDC172</name>
</gene>
<proteinExistence type="inferred from homology"/>
<dbReference type="AlphaFoldDB" id="A0A6P8RA66"/>
<dbReference type="GO" id="GO:0005737">
    <property type="term" value="C:cytoplasm"/>
    <property type="evidence" value="ECO:0007669"/>
    <property type="project" value="UniProtKB-SubCell"/>
</dbReference>
<evidence type="ECO:0000256" key="5">
    <source>
        <dbReference type="ARBA" id="ARBA00023054"/>
    </source>
</evidence>
<evidence type="ECO:0000256" key="3">
    <source>
        <dbReference type="ARBA" id="ARBA00022327"/>
    </source>
</evidence>
<sequence>MSLNTLLQHIVLSEQQAQESRRHRLRIKSETNRCLEKIKQTREDTNEAKQKLESKVQQFSERLFTLTLLRKREDHLEKQTVMLMKERNEFLEIFEHTKKTANEEQKKFMKEVSEFNNEYGLTNTRSLLIEKKVRTEICTLEKEANVLKEEMELIENENVHLNALNLRKNALMQELLELQQNLKDIEENVNKAINTTKALEAEKDALIQKPQLDPECLRLKKELELYKEDDMENVRESLRAEIDILQMKILQNVNK</sequence>
<protein>
    <recommendedName>
        <fullName evidence="3">Coiled-coil domain-containing protein 172</fullName>
    </recommendedName>
</protein>
<evidence type="ECO:0000256" key="1">
    <source>
        <dbReference type="ARBA" id="ARBA00004496"/>
    </source>
</evidence>
<dbReference type="GeneID" id="117358650"/>
<dbReference type="PANTHER" id="PTHR22419">
    <property type="entry name" value="COILED-COIL DOMAIN-CONTAINING PROTEIN 172"/>
    <property type="match status" value="1"/>
</dbReference>
<dbReference type="RefSeq" id="XP_033796011.1">
    <property type="nucleotide sequence ID" value="XM_033940120.1"/>
</dbReference>
<evidence type="ECO:0000256" key="2">
    <source>
        <dbReference type="ARBA" id="ARBA00008975"/>
    </source>
</evidence>
<comment type="subcellular location">
    <subcellularLocation>
        <location evidence="1">Cytoplasm</location>
    </subcellularLocation>
</comment>
<dbReference type="Proteomes" id="UP000515159">
    <property type="component" value="Chromosome 4"/>
</dbReference>
<dbReference type="InParanoid" id="A0A6P8RA66"/>
<evidence type="ECO:0000313" key="8">
    <source>
        <dbReference type="RefSeq" id="XP_033796011.1"/>
    </source>
</evidence>
<dbReference type="KEGG" id="gsh:117358650"/>
<dbReference type="PANTHER" id="PTHR22419:SF2">
    <property type="entry name" value="COILED-COIL DOMAIN-CONTAINING PROTEIN 172"/>
    <property type="match status" value="1"/>
</dbReference>
<evidence type="ECO:0000313" key="7">
    <source>
        <dbReference type="Proteomes" id="UP000515159"/>
    </source>
</evidence>
<accession>A0A6P8RA66</accession>